<sequence length="498" mass="55707">MADKVEKPEFQEIATSRDGRDITRGWLTALMHAPVDDKILVERGGGDYKVYEEVLRDDNVRAGVNQRIYGVIAKPWEVKPGGDSTADEAAAEFIEAQINSIGFDKITLQMLHGTFYGFSVAEAIWARDGSKIVLGDIRVRNRRRFAFDGEGNLRLKTFNDIMPGERMPDRKFVVATFGADHHDAPYGLGLAHYLYWLVWLKRNVTRFWAVYLEKFGTPTALGKYPRNTNEDEQQKLLSALRAIQRDAAVVIPEGMEVNLIEALRSSAADHRQFIDQVNEGILLVCLGQSGTVKGTLGKLGGETEREAVKDAILKADSDMLSERFNRTIVTWLTEWNFPGAQPPTVYRVFSDEDLDTRIERDKKISEMGFRPTLKYIHETYGGEWVEASPTPRNNPDNLTQSDAKGNKQSAFAENDEIDHDPTSIDSQTDMLAGQSGKAGAVILDHVRKLVGEADTLEQLRDDLLAAYGDLDSSQLVNVMELAFIAADLSGRYDAQEEE</sequence>
<evidence type="ECO:0000313" key="3">
    <source>
        <dbReference type="Proteomes" id="UP000199533"/>
    </source>
</evidence>
<accession>A0A1I4DJ70</accession>
<dbReference type="Proteomes" id="UP000199533">
    <property type="component" value="Unassembled WGS sequence"/>
</dbReference>
<reference evidence="3" key="1">
    <citation type="submission" date="2016-10" db="EMBL/GenBank/DDBJ databases">
        <authorList>
            <person name="Varghese N."/>
            <person name="Submissions S."/>
        </authorList>
    </citation>
    <scope>NUCLEOTIDE SEQUENCE [LARGE SCALE GENOMIC DNA]</scope>
    <source>
        <strain evidence="3">Nm69</strain>
    </source>
</reference>
<dbReference type="RefSeq" id="WP_090700740.1">
    <property type="nucleotide sequence ID" value="NZ_FOSP01000021.1"/>
</dbReference>
<dbReference type="EMBL" id="FOSP01000021">
    <property type="protein sequence ID" value="SFK92477.1"/>
    <property type="molecule type" value="Genomic_DNA"/>
</dbReference>
<evidence type="ECO:0000256" key="1">
    <source>
        <dbReference type="SAM" id="MobiDB-lite"/>
    </source>
</evidence>
<dbReference type="AlphaFoldDB" id="A0A1I4DJ70"/>
<organism evidence="2 3">
    <name type="scientific">Nitrosomonas aestuarii</name>
    <dbReference type="NCBI Taxonomy" id="52441"/>
    <lineage>
        <taxon>Bacteria</taxon>
        <taxon>Pseudomonadati</taxon>
        <taxon>Pseudomonadota</taxon>
        <taxon>Betaproteobacteria</taxon>
        <taxon>Nitrosomonadales</taxon>
        <taxon>Nitrosomonadaceae</taxon>
        <taxon>Nitrosomonas</taxon>
    </lineage>
</organism>
<gene>
    <name evidence="2" type="ORF">SAMN05216302_102130</name>
</gene>
<keyword evidence="3" id="KW-1185">Reference proteome</keyword>
<evidence type="ECO:0000313" key="2">
    <source>
        <dbReference type="EMBL" id="SFK92477.1"/>
    </source>
</evidence>
<feature type="compositionally biased region" description="Polar residues" evidence="1">
    <location>
        <begin position="390"/>
        <end position="405"/>
    </location>
</feature>
<dbReference type="OrthoDB" id="9802690at2"/>
<name>A0A1I4DJ70_9PROT</name>
<proteinExistence type="predicted"/>
<dbReference type="InterPro" id="IPR009279">
    <property type="entry name" value="Portal_Mu"/>
</dbReference>
<dbReference type="Pfam" id="PF06074">
    <property type="entry name" value="Portal_Mu"/>
    <property type="match status" value="1"/>
</dbReference>
<protein>
    <submittedName>
        <fullName evidence="2">Mu-like prophage protein gp29</fullName>
    </submittedName>
</protein>
<feature type="region of interest" description="Disordered" evidence="1">
    <location>
        <begin position="386"/>
        <end position="405"/>
    </location>
</feature>
<dbReference type="STRING" id="52441.SAMN05216302_102130"/>